<keyword evidence="7" id="KW-0378">Hydrolase</keyword>
<dbReference type="PANTHER" id="PTHR22998">
    <property type="entry name" value="SARM1"/>
    <property type="match status" value="1"/>
</dbReference>
<dbReference type="SUPFAM" id="SSF52200">
    <property type="entry name" value="Toll/Interleukin receptor TIR domain"/>
    <property type="match status" value="1"/>
</dbReference>
<evidence type="ECO:0000313" key="14">
    <source>
        <dbReference type="Proteomes" id="UP001165740"/>
    </source>
</evidence>
<keyword evidence="4" id="KW-0963">Cytoplasm</keyword>
<feature type="compositionally biased region" description="Acidic residues" evidence="11">
    <location>
        <begin position="1319"/>
        <end position="1336"/>
    </location>
</feature>
<keyword evidence="6" id="KW-0677">Repeat</keyword>
<feature type="region of interest" description="Disordered" evidence="11">
    <location>
        <begin position="263"/>
        <end position="289"/>
    </location>
</feature>
<dbReference type="InterPro" id="IPR001660">
    <property type="entry name" value="SAM"/>
</dbReference>
<dbReference type="GO" id="GO:0030425">
    <property type="term" value="C:dendrite"/>
    <property type="evidence" value="ECO:0007669"/>
    <property type="project" value="TreeGrafter"/>
</dbReference>
<dbReference type="InterPro" id="IPR035897">
    <property type="entry name" value="Toll_tir_struct_dom_sf"/>
</dbReference>
<keyword evidence="9" id="KW-0520">NAD</keyword>
<accession>A0A9W2YH94</accession>
<keyword evidence="8" id="KW-0391">Immunity</keyword>
<evidence type="ECO:0000256" key="2">
    <source>
        <dbReference type="ARBA" id="ARBA00008291"/>
    </source>
</evidence>
<dbReference type="Gene3D" id="1.10.150.50">
    <property type="entry name" value="Transcription Factor, Ets-1"/>
    <property type="match status" value="2"/>
</dbReference>
<dbReference type="Gene3D" id="3.40.50.10140">
    <property type="entry name" value="Toll/interleukin-1 receptor homology (TIR) domain"/>
    <property type="match status" value="1"/>
</dbReference>
<gene>
    <name evidence="15" type="primary">LOC106066421</name>
</gene>
<reference evidence="15" key="1">
    <citation type="submission" date="2025-08" db="UniProtKB">
        <authorList>
            <consortium name="RefSeq"/>
        </authorList>
    </citation>
    <scope>IDENTIFICATION</scope>
</reference>
<evidence type="ECO:0000259" key="12">
    <source>
        <dbReference type="PROSITE" id="PS50104"/>
    </source>
</evidence>
<evidence type="ECO:0000256" key="10">
    <source>
        <dbReference type="ARBA" id="ARBA00047304"/>
    </source>
</evidence>
<dbReference type="InterPro" id="IPR016024">
    <property type="entry name" value="ARM-type_fold"/>
</dbReference>
<feature type="region of interest" description="Disordered" evidence="11">
    <location>
        <begin position="1308"/>
        <end position="1361"/>
    </location>
</feature>
<keyword evidence="5" id="KW-0399">Innate immunity</keyword>
<dbReference type="EC" id="3.2.2.6" evidence="3"/>
<feature type="compositionally biased region" description="Low complexity" evidence="11">
    <location>
        <begin position="2305"/>
        <end position="2320"/>
    </location>
</feature>
<dbReference type="InterPro" id="IPR039184">
    <property type="entry name" value="SARM1"/>
</dbReference>
<dbReference type="InterPro" id="IPR000157">
    <property type="entry name" value="TIR_dom"/>
</dbReference>
<sequence length="2354" mass="263671">MTDENEAAHGCEVNPSNDVLTVDPICDTVSYFDAMSCQKDISLGGLKDELLCSAAKTKPEVSLENITSKQDVSCWSDSGFDTPKHVTHDLVCYKHEQCVDLWCEDSTLNQTRENQSIVEAVSQETHRFKEQSTCSENSQHTLMNACRRPRSLSMDSCTDEQTTSAIISETSLDEHRQIPRLQGLERERLKEEYIASLGLSKRPPRPKAAPVFKNRIAQFENIMSSVQSSSQHKDVHSNASPGTQMFRTSFSSNLLSSNDALVSTQDADGIGPPRTQPKNKPPVPPKPRLPEWAKKRLLAKSRLGLVSQCEYFEQLASKRGQHSGHPDVKRSFSCPSPCDSLQPMICERLVNASSSDCLDSAQLSSQHSMDQRLEQQNDVSFAHLPTFNKAYNDDEKALITEAGRLTVYRMRSQSLGSHSDSGIEPESVFKRVTPGKLSNSMSDIIRRFEAVDQKDTPVIPARKSKFSSSICRYENSVQSSLSFSGDCAVGVQIQDNIENKENVCNRTDQLGVCTDRFDQLGVCSAGTDQLGVCGDRYVQQSSGSPNMNEIDKLYSNVCLEFECQSRDNCSCSEQKVNLQSEDECHTAQCKEKYLYGYIPNAHLNLDIESDTVALQREDLSTTESVDLYSFSLKKDFVTSDSPKSTFIEHKEMFLILQSPNLIKSPLYSKQTPASSSSCEKYRTESFKHPDKPRCQWYIRQFSNQLAKTILDTCFEDFKKINKSSFPITVVGSPLDIIQTQIFSNKKFEHFNNTFRHSFLLKENPDIRRSQHKHLDNGIDASPDLISQENKMISDKQMGMSDFDLVDVVHLDQHKVYYTGAIHSDALNNQLEGEIQYSALNNHSEEEIHSDTIDKQSERGFVVRKSYSDISGSVESFYSGYSESLDSFQSADETLLEQSKEMFDLPEDFDEHHLENFFQGQNPMSTFEEIITPIADTTLISDEFDTSKCVGCLSHHGAFDYLECAQMYELTSLEKLEDHNFRETSQETSGAIDAFEAISFDCYEKRNILKDVLEENEHQLILGDGQEANVSIISKLNINVIECSSPPTGREAKGNVTDDPLEKYTSVEHSKCVQYNSRLLNSLDLADSIGVIYDISSNGRKAKYKDTLVTAKKGPRLNKELDVVVDAPVFDQDNVLWKENQSLLSADSVDLKQKGEKEHNSYRPCKTSLYFSSDDLYSLDGKMFPSEMDNVTQIHNVIHEKFKPTLAVNYEEYDNVHENEGSEDCLDSGYWSAFHSHDHYSFQPEAHLDTIFENEEEEETECASETQRCPMSTQVVSKNNHEIVSNDVDYTLSSSSSEGDLKCGAPCVKSKSRCGAGGDDSSESMDVDSLEEDETEETAIGHIPRTAERNTDSEKKIQEQSLQPRLSLSCHLTSQYEPPPLSHLTFTHSDQHVNSPPVHKSSASVLEDHLMTISDKKAKDAKPTPQIKDKNWKEAEDAGVLPNSGVRSPLKSKPAFHLDLASSNMAQSAAADAQDLLENAASGLHRISSASNFQQDEDASRIQNYYKMLERSQSDASLIKREHDLLADLDEVHLTAAESSSGQNISECNRVYLDLSRAEAFERVELDETSGSMMMRTSSGRLLETIPQDEELKTGDLSYIYATRRSFSQESSSSLEDLSFSSKCKTKESKFKAKCSTSVTSSSCEGNSLSSKSNLRSSFQIYSQSLKQKVRQLQMGSIPEQLNALTELNVLMEQAWSMPIYGKDLAYELCDILRTESALDIIVNNLASSNRDLMKVSARLLEQSLTTSNRRQVAENGLELVVKMTHDARGDCELAQTCTGILESLFKTSEDTCARVIKLGGLDTITYWCRCNDRVTLKNCAIALSNLALYGGGDNQQEMAKHKVPEWLFPLAFVEDDSVRYYALLAIGVLVSNKEIENAVMSSGTLALVSPFIDSHDPAEFAQRDMSHRHGRSPGWLKRLIPVLSSKREEAQALAAFHFVMEAGIKSEQGRKEVLYKIGAVEPLKWLASTPNRVASKLAAQALKIIGEEVPHKLSQQVPLWTCDDVTHWISQGGFSAYTDKFQMCQVDGDLLLRLTEEELSESLEMTCPITRKRFLRELRDLKISSDYTSCDPSMLGAWLQDVGEDMSQYTYQMLNTGVDRPLLRFMKDNHLLEDCKISNGIHRMKILAKIEELRSSLSSSASSAPYDSVDGMTCHKPPIDVFISYRRSNGSQLASLLKVHLQLRGFTVFIDIEKLRAGKFDESLLESVKQAKNFIIVLTPNSLDRCIGDSEKKDWVHREITAAIEAGSNIIPLLDNFKWPSPDTLPEDMRNVCYFNAVRWIHDYQDACVDKLEQFLRGEPNPQHLANLASTASNTSSSSTPRQTTSGFESPNSPPYQRAQGLSKTASVESPGES</sequence>
<dbReference type="GO" id="GO:0005737">
    <property type="term" value="C:cytoplasm"/>
    <property type="evidence" value="ECO:0007669"/>
    <property type="project" value="UniProtKB-SubCell"/>
</dbReference>
<dbReference type="Gene3D" id="1.25.10.10">
    <property type="entry name" value="Leucine-rich Repeat Variant"/>
    <property type="match status" value="1"/>
</dbReference>
<feature type="region of interest" description="Disordered" evidence="11">
    <location>
        <begin position="225"/>
        <end position="246"/>
    </location>
</feature>
<feature type="compositionally biased region" description="Polar residues" evidence="11">
    <location>
        <begin position="237"/>
        <end position="246"/>
    </location>
</feature>
<dbReference type="GO" id="GO:0034128">
    <property type="term" value="P:negative regulation of MyD88-independent toll-like receptor signaling pathway"/>
    <property type="evidence" value="ECO:0007669"/>
    <property type="project" value="InterPro"/>
</dbReference>
<dbReference type="SUPFAM" id="SSF47769">
    <property type="entry name" value="SAM/Pointed domain"/>
    <property type="match status" value="2"/>
</dbReference>
<dbReference type="CDD" id="cd24153">
    <property type="entry name" value="SARM1_N"/>
    <property type="match status" value="1"/>
</dbReference>
<dbReference type="GeneID" id="106066421"/>
<dbReference type="SUPFAM" id="SSF48371">
    <property type="entry name" value="ARM repeat"/>
    <property type="match status" value="1"/>
</dbReference>
<dbReference type="Pfam" id="PF00536">
    <property type="entry name" value="SAM_1"/>
    <property type="match status" value="1"/>
</dbReference>
<evidence type="ECO:0000256" key="8">
    <source>
        <dbReference type="ARBA" id="ARBA00022859"/>
    </source>
</evidence>
<dbReference type="GO" id="GO:0061809">
    <property type="term" value="F:NAD+ nucleosidase activity, cyclic ADP-ribose generating"/>
    <property type="evidence" value="ECO:0007669"/>
    <property type="project" value="UniProtKB-EC"/>
</dbReference>
<dbReference type="GO" id="GO:0003953">
    <property type="term" value="F:NAD+ nucleosidase activity"/>
    <property type="evidence" value="ECO:0007669"/>
    <property type="project" value="InterPro"/>
</dbReference>
<dbReference type="GO" id="GO:0048678">
    <property type="term" value="P:response to axon injury"/>
    <property type="evidence" value="ECO:0007669"/>
    <property type="project" value="InterPro"/>
</dbReference>
<dbReference type="PROSITE" id="PS50104">
    <property type="entry name" value="TIR"/>
    <property type="match status" value="1"/>
</dbReference>
<evidence type="ECO:0000256" key="4">
    <source>
        <dbReference type="ARBA" id="ARBA00022490"/>
    </source>
</evidence>
<comment type="subcellular location">
    <subcellularLocation>
        <location evidence="1">Cytoplasm</location>
    </subcellularLocation>
</comment>
<dbReference type="FunFam" id="1.10.150.50:FF:000043">
    <property type="entry name" value="Sterile alpha and TIR motif-containing 1"/>
    <property type="match status" value="1"/>
</dbReference>
<evidence type="ECO:0000313" key="15">
    <source>
        <dbReference type="RefSeq" id="XP_055862098.1"/>
    </source>
</evidence>
<name>A0A9W2YH94_BIOGL</name>
<comment type="catalytic activity">
    <reaction evidence="10">
        <text>NAD(+) + H2O = ADP-D-ribose + nicotinamide + H(+)</text>
        <dbReference type="Rhea" id="RHEA:16301"/>
        <dbReference type="ChEBI" id="CHEBI:15377"/>
        <dbReference type="ChEBI" id="CHEBI:15378"/>
        <dbReference type="ChEBI" id="CHEBI:17154"/>
        <dbReference type="ChEBI" id="CHEBI:57540"/>
        <dbReference type="ChEBI" id="CHEBI:57967"/>
        <dbReference type="EC" id="3.2.2.6"/>
    </reaction>
    <physiologicalReaction direction="left-to-right" evidence="10">
        <dbReference type="Rhea" id="RHEA:16302"/>
    </physiologicalReaction>
</comment>
<dbReference type="GO" id="GO:0007165">
    <property type="term" value="P:signal transduction"/>
    <property type="evidence" value="ECO:0007669"/>
    <property type="project" value="InterPro"/>
</dbReference>
<dbReference type="SMART" id="SM00454">
    <property type="entry name" value="SAM"/>
    <property type="match status" value="2"/>
</dbReference>
<evidence type="ECO:0000256" key="7">
    <source>
        <dbReference type="ARBA" id="ARBA00022801"/>
    </source>
</evidence>
<comment type="similarity">
    <text evidence="2">Belongs to the SARM1 family.</text>
</comment>
<dbReference type="InterPro" id="IPR013761">
    <property type="entry name" value="SAM/pointed_sf"/>
</dbReference>
<evidence type="ECO:0000256" key="5">
    <source>
        <dbReference type="ARBA" id="ARBA00022588"/>
    </source>
</evidence>
<protein>
    <recommendedName>
        <fullName evidence="3">ADP-ribosyl cyclase/cyclic ADP-ribose hydrolase</fullName>
        <ecNumber evidence="3">3.2.2.6</ecNumber>
    </recommendedName>
</protein>
<keyword evidence="14" id="KW-1185">Reference proteome</keyword>
<feature type="compositionally biased region" description="Polar residues" evidence="11">
    <location>
        <begin position="2340"/>
        <end position="2354"/>
    </location>
</feature>
<evidence type="ECO:0000256" key="11">
    <source>
        <dbReference type="SAM" id="MobiDB-lite"/>
    </source>
</evidence>
<dbReference type="PROSITE" id="PS50105">
    <property type="entry name" value="SAM_DOMAIN"/>
    <property type="match status" value="2"/>
</dbReference>
<dbReference type="Proteomes" id="UP001165740">
    <property type="component" value="Chromosome 12"/>
</dbReference>
<evidence type="ECO:0000256" key="3">
    <source>
        <dbReference type="ARBA" id="ARBA00011982"/>
    </source>
</evidence>
<dbReference type="SMART" id="SM00255">
    <property type="entry name" value="TIR"/>
    <property type="match status" value="1"/>
</dbReference>
<feature type="domain" description="SAM" evidence="13">
    <location>
        <begin position="2078"/>
        <end position="2136"/>
    </location>
</feature>
<proteinExistence type="inferred from homology"/>
<feature type="domain" description="TIR" evidence="12">
    <location>
        <begin position="2157"/>
        <end position="2300"/>
    </location>
</feature>
<feature type="compositionally biased region" description="Basic and acidic residues" evidence="11">
    <location>
        <begin position="1344"/>
        <end position="1357"/>
    </location>
</feature>
<dbReference type="InterPro" id="IPR011989">
    <property type="entry name" value="ARM-like"/>
</dbReference>
<feature type="region of interest" description="Disordered" evidence="11">
    <location>
        <begin position="2303"/>
        <end position="2354"/>
    </location>
</feature>
<organism evidence="14 15">
    <name type="scientific">Biomphalaria glabrata</name>
    <name type="common">Bloodfluke planorb</name>
    <name type="synonym">Freshwater snail</name>
    <dbReference type="NCBI Taxonomy" id="6526"/>
    <lineage>
        <taxon>Eukaryota</taxon>
        <taxon>Metazoa</taxon>
        <taxon>Spiralia</taxon>
        <taxon>Lophotrochozoa</taxon>
        <taxon>Mollusca</taxon>
        <taxon>Gastropoda</taxon>
        <taxon>Heterobranchia</taxon>
        <taxon>Euthyneura</taxon>
        <taxon>Panpulmonata</taxon>
        <taxon>Hygrophila</taxon>
        <taxon>Lymnaeoidea</taxon>
        <taxon>Planorbidae</taxon>
        <taxon>Biomphalaria</taxon>
    </lineage>
</organism>
<dbReference type="GO" id="GO:0035591">
    <property type="term" value="F:signaling adaptor activity"/>
    <property type="evidence" value="ECO:0007669"/>
    <property type="project" value="InterPro"/>
</dbReference>
<dbReference type="Pfam" id="PF13676">
    <property type="entry name" value="TIR_2"/>
    <property type="match status" value="1"/>
</dbReference>
<evidence type="ECO:0000256" key="9">
    <source>
        <dbReference type="ARBA" id="ARBA00023027"/>
    </source>
</evidence>
<dbReference type="PANTHER" id="PTHR22998:SF1">
    <property type="entry name" value="NAD(+) HYDROLASE SARM1"/>
    <property type="match status" value="1"/>
</dbReference>
<feature type="compositionally biased region" description="Polar residues" evidence="11">
    <location>
        <begin position="2321"/>
        <end position="2331"/>
    </location>
</feature>
<dbReference type="OrthoDB" id="202764at2759"/>
<evidence type="ECO:0000256" key="1">
    <source>
        <dbReference type="ARBA" id="ARBA00004496"/>
    </source>
</evidence>
<dbReference type="RefSeq" id="XP_055862098.1">
    <property type="nucleotide sequence ID" value="XM_056006123.1"/>
</dbReference>
<dbReference type="Pfam" id="PF07647">
    <property type="entry name" value="SAM_2"/>
    <property type="match status" value="1"/>
</dbReference>
<feature type="domain" description="SAM" evidence="13">
    <location>
        <begin position="2000"/>
        <end position="2064"/>
    </location>
</feature>
<evidence type="ECO:0000256" key="6">
    <source>
        <dbReference type="ARBA" id="ARBA00022737"/>
    </source>
</evidence>
<evidence type="ECO:0000259" key="13">
    <source>
        <dbReference type="PROSITE" id="PS50105"/>
    </source>
</evidence>
<dbReference type="GO" id="GO:0045087">
    <property type="term" value="P:innate immune response"/>
    <property type="evidence" value="ECO:0007669"/>
    <property type="project" value="UniProtKB-KW"/>
</dbReference>